<name>A0A5B9Q524_9BACT</name>
<protein>
    <submittedName>
        <fullName evidence="3">Phosphoserine phosphatase RsbU</fullName>
        <ecNumber evidence="3">3.1.3.3</ecNumber>
    </submittedName>
</protein>
<dbReference type="SUPFAM" id="SSF49879">
    <property type="entry name" value="SMAD/FHA domain"/>
    <property type="match status" value="1"/>
</dbReference>
<dbReference type="Pfam" id="PF00498">
    <property type="entry name" value="FHA"/>
    <property type="match status" value="1"/>
</dbReference>
<dbReference type="Gene3D" id="3.30.450.40">
    <property type="match status" value="1"/>
</dbReference>
<dbReference type="SUPFAM" id="SSF81606">
    <property type="entry name" value="PP2C-like"/>
    <property type="match status" value="1"/>
</dbReference>
<dbReference type="OrthoDB" id="247273at2"/>
<keyword evidence="1 3" id="KW-0378">Hydrolase</keyword>
<dbReference type="InterPro" id="IPR003018">
    <property type="entry name" value="GAF"/>
</dbReference>
<dbReference type="PANTHER" id="PTHR43156">
    <property type="entry name" value="STAGE II SPORULATION PROTEIN E-RELATED"/>
    <property type="match status" value="1"/>
</dbReference>
<dbReference type="EC" id="3.1.3.3" evidence="3"/>
<dbReference type="InterPro" id="IPR052016">
    <property type="entry name" value="Bact_Sigma-Reg"/>
</dbReference>
<dbReference type="InterPro" id="IPR000253">
    <property type="entry name" value="FHA_dom"/>
</dbReference>
<dbReference type="InterPro" id="IPR001932">
    <property type="entry name" value="PPM-type_phosphatase-like_dom"/>
</dbReference>
<dbReference type="Proteomes" id="UP000323917">
    <property type="component" value="Chromosome"/>
</dbReference>
<dbReference type="RefSeq" id="WP_148071665.1">
    <property type="nucleotide sequence ID" value="NZ_CP042913.1"/>
</dbReference>
<dbReference type="Pfam" id="PF13185">
    <property type="entry name" value="GAF_2"/>
    <property type="match status" value="1"/>
</dbReference>
<dbReference type="Pfam" id="PF07228">
    <property type="entry name" value="SpoIIE"/>
    <property type="match status" value="1"/>
</dbReference>
<dbReference type="InterPro" id="IPR029016">
    <property type="entry name" value="GAF-like_dom_sf"/>
</dbReference>
<dbReference type="InterPro" id="IPR036457">
    <property type="entry name" value="PPM-type-like_dom_sf"/>
</dbReference>
<sequence length="563" mass="61612">MAGLKIVQGGEIGRVYDLDEGEHWVMGRSPECDLVLDVAAVSRRHIILTKENGHIFVKDLGSRNGTYINNVRVEDRGELKNGDQMLICDILFVFEDGSPSKSLGGAGPTNSSLLQTLAEESEEDPNATSEIMATLDVSKGSASVWNLSARPETQLQALVEISNNLGSTLTVKEILPKILDSLFKIFVQADRGFIVMRPQPTAPLVAVASKARKTSDEENMRFSRTIVRQAMEGKRAILSADASSDERFGMAESIADFQIRSLICAPMISSAGESLGVVQIDTNNQRSRFTDQDLQLLAGIANQASIALDNARLHQEAMSQMALQRDMEAAKLMQRALLPHHSPEVTGYHFFAYYESAFQVGGDYYDYVSLPDNRFAVVLGDVAGKGVPAAILMAKLSSDVRLWLAIEPDPAKALGKINSIFSGYGWDDRFVTMVVAVVDPATNKLILVNAGHMPPILRNAKGEILEIGGEEAGLPVGVIDDFEFEAYERVLEPGDFVTIYTDGFSEAMNSERDLYGVERMIELISDKTIINTDLGNRLLDDVRGFAGDYPQSDDMCLVCIGRD</sequence>
<evidence type="ECO:0000256" key="1">
    <source>
        <dbReference type="ARBA" id="ARBA00022801"/>
    </source>
</evidence>
<dbReference type="SMART" id="SM00240">
    <property type="entry name" value="FHA"/>
    <property type="match status" value="1"/>
</dbReference>
<evidence type="ECO:0000313" key="4">
    <source>
        <dbReference type="Proteomes" id="UP000323917"/>
    </source>
</evidence>
<dbReference type="SUPFAM" id="SSF55781">
    <property type="entry name" value="GAF domain-like"/>
    <property type="match status" value="1"/>
</dbReference>
<dbReference type="AlphaFoldDB" id="A0A5B9Q524"/>
<accession>A0A5B9Q524</accession>
<dbReference type="SMART" id="SM00065">
    <property type="entry name" value="GAF"/>
    <property type="match status" value="1"/>
</dbReference>
<dbReference type="KEGG" id="bgok:Pr1d_01010"/>
<dbReference type="PANTHER" id="PTHR43156:SF2">
    <property type="entry name" value="STAGE II SPORULATION PROTEIN E"/>
    <property type="match status" value="1"/>
</dbReference>
<dbReference type="SMART" id="SM00331">
    <property type="entry name" value="PP2C_SIG"/>
    <property type="match status" value="1"/>
</dbReference>
<dbReference type="InterPro" id="IPR008984">
    <property type="entry name" value="SMAD_FHA_dom_sf"/>
</dbReference>
<keyword evidence="4" id="KW-1185">Reference proteome</keyword>
<evidence type="ECO:0000259" key="2">
    <source>
        <dbReference type="PROSITE" id="PS50006"/>
    </source>
</evidence>
<dbReference type="Gene3D" id="3.60.40.10">
    <property type="entry name" value="PPM-type phosphatase domain"/>
    <property type="match status" value="1"/>
</dbReference>
<evidence type="ECO:0000313" key="3">
    <source>
        <dbReference type="EMBL" id="QEG32840.1"/>
    </source>
</evidence>
<reference evidence="3 4" key="1">
    <citation type="submission" date="2019-08" db="EMBL/GenBank/DDBJ databases">
        <title>Deep-cultivation of Planctomycetes and their phenomic and genomic characterization uncovers novel biology.</title>
        <authorList>
            <person name="Wiegand S."/>
            <person name="Jogler M."/>
            <person name="Boedeker C."/>
            <person name="Pinto D."/>
            <person name="Vollmers J."/>
            <person name="Rivas-Marin E."/>
            <person name="Kohn T."/>
            <person name="Peeters S.H."/>
            <person name="Heuer A."/>
            <person name="Rast P."/>
            <person name="Oberbeckmann S."/>
            <person name="Bunk B."/>
            <person name="Jeske O."/>
            <person name="Meyerdierks A."/>
            <person name="Storesund J.E."/>
            <person name="Kallscheuer N."/>
            <person name="Luecker S."/>
            <person name="Lage O.M."/>
            <person name="Pohl T."/>
            <person name="Merkel B.J."/>
            <person name="Hornburger P."/>
            <person name="Mueller R.-W."/>
            <person name="Bruemmer F."/>
            <person name="Labrenz M."/>
            <person name="Spormann A.M."/>
            <person name="Op den Camp H."/>
            <person name="Overmann J."/>
            <person name="Amann R."/>
            <person name="Jetten M.S.M."/>
            <person name="Mascher T."/>
            <person name="Medema M.H."/>
            <person name="Devos D.P."/>
            <person name="Kaster A.-K."/>
            <person name="Ovreas L."/>
            <person name="Rohde M."/>
            <person name="Galperin M.Y."/>
            <person name="Jogler C."/>
        </authorList>
    </citation>
    <scope>NUCLEOTIDE SEQUENCE [LARGE SCALE GENOMIC DNA]</scope>
    <source>
        <strain evidence="3 4">Pr1d</strain>
    </source>
</reference>
<dbReference type="GO" id="GO:0016791">
    <property type="term" value="F:phosphatase activity"/>
    <property type="evidence" value="ECO:0007669"/>
    <property type="project" value="TreeGrafter"/>
</dbReference>
<feature type="domain" description="FHA" evidence="2">
    <location>
        <begin position="24"/>
        <end position="73"/>
    </location>
</feature>
<dbReference type="EMBL" id="CP042913">
    <property type="protein sequence ID" value="QEG32840.1"/>
    <property type="molecule type" value="Genomic_DNA"/>
</dbReference>
<dbReference type="PROSITE" id="PS50006">
    <property type="entry name" value="FHA_DOMAIN"/>
    <property type="match status" value="1"/>
</dbReference>
<organism evidence="3 4">
    <name type="scientific">Bythopirellula goksoeyrii</name>
    <dbReference type="NCBI Taxonomy" id="1400387"/>
    <lineage>
        <taxon>Bacteria</taxon>
        <taxon>Pseudomonadati</taxon>
        <taxon>Planctomycetota</taxon>
        <taxon>Planctomycetia</taxon>
        <taxon>Pirellulales</taxon>
        <taxon>Lacipirellulaceae</taxon>
        <taxon>Bythopirellula</taxon>
    </lineage>
</organism>
<dbReference type="Gene3D" id="2.60.200.20">
    <property type="match status" value="1"/>
</dbReference>
<proteinExistence type="predicted"/>
<gene>
    <name evidence="3" type="primary">rsbU_1</name>
    <name evidence="3" type="ORF">Pr1d_01010</name>
</gene>
<dbReference type="CDD" id="cd00060">
    <property type="entry name" value="FHA"/>
    <property type="match status" value="1"/>
</dbReference>